<gene>
    <name evidence="1" type="ORF">AZOBR_p120036</name>
</gene>
<keyword evidence="1" id="KW-0614">Plasmid</keyword>
<geneLocation type="plasmid" evidence="1 2">
    <name>AZOBR_p1</name>
</geneLocation>
<dbReference type="KEGG" id="abs:AZOBR_p120036"/>
<proteinExistence type="predicted"/>
<organism evidence="1 2">
    <name type="scientific">Azospirillum baldaniorum</name>
    <dbReference type="NCBI Taxonomy" id="1064539"/>
    <lineage>
        <taxon>Bacteria</taxon>
        <taxon>Pseudomonadati</taxon>
        <taxon>Pseudomonadota</taxon>
        <taxon>Alphaproteobacteria</taxon>
        <taxon>Rhodospirillales</taxon>
        <taxon>Azospirillaceae</taxon>
        <taxon>Azospirillum</taxon>
    </lineage>
</organism>
<evidence type="ECO:0000313" key="1">
    <source>
        <dbReference type="EMBL" id="CCC99718.1"/>
    </source>
</evidence>
<evidence type="ECO:0000313" key="2">
    <source>
        <dbReference type="Proteomes" id="UP000007319"/>
    </source>
</evidence>
<dbReference type="AlphaFoldDB" id="A0A9P1NNG9"/>
<accession>A0A9P1NNG9</accession>
<sequence length="23" mass="2494">MVLSAVKSCFDKYSFVSAIRANG</sequence>
<name>A0A9P1NNG9_9PROT</name>
<dbReference type="EMBL" id="HE577328">
    <property type="protein sequence ID" value="CCC99718.1"/>
    <property type="molecule type" value="Genomic_DNA"/>
</dbReference>
<dbReference type="Proteomes" id="UP000007319">
    <property type="component" value="Plasmid AZOBR_p1"/>
</dbReference>
<protein>
    <submittedName>
        <fullName evidence="1">Uncharacterized protein</fullName>
    </submittedName>
</protein>
<reference evidence="1 2" key="1">
    <citation type="journal article" date="2011" name="PLoS Genet.">
        <title>Azospirillum genomes reveal transition of bacteria from aquatic to terrestrial environments.</title>
        <authorList>
            <person name="Wisniewski-Dye F."/>
            <person name="Borziak K."/>
            <person name="Khalsa-Moyers G."/>
            <person name="Alexandre G."/>
            <person name="Sukharnikov L.O."/>
            <person name="Wuichet K."/>
            <person name="Hurst G.B."/>
            <person name="McDonald W.H."/>
            <person name="Robertson J.S."/>
            <person name="Barbe V."/>
            <person name="Calteau A."/>
            <person name="Rouy Z."/>
            <person name="Mangenot S."/>
            <person name="Prigent-Combaret C."/>
            <person name="Normand P."/>
            <person name="Boyer M."/>
            <person name="Siguier P."/>
            <person name="Dessaux Y."/>
            <person name="Elmerich C."/>
            <person name="Condemine G."/>
            <person name="Krishnen G."/>
            <person name="Kennedy I."/>
            <person name="Paterson A.H."/>
            <person name="Gonzalez V."/>
            <person name="Mavingui P."/>
            <person name="Zhulin I.B."/>
        </authorList>
    </citation>
    <scope>NUCLEOTIDE SEQUENCE [LARGE SCALE GENOMIC DNA]</scope>
    <source>
        <strain evidence="1 2">Sp245</strain>
    </source>
</reference>
<keyword evidence="2" id="KW-1185">Reference proteome</keyword>